<dbReference type="STRING" id="1231336.L248_2018"/>
<dbReference type="OrthoDB" id="9761045at2"/>
<reference evidence="9" key="1">
    <citation type="journal article" date="2013" name="Genome Announc.">
        <title>Whole-Genome Sequencing of Lactobacillus shenzhenensis Strain LY-73T.</title>
        <authorList>
            <person name="Lin Z."/>
            <person name="Liu Z."/>
            <person name="Yang R."/>
            <person name="Zou Y."/>
            <person name="Wan D."/>
            <person name="Chen J."/>
            <person name="Guo M."/>
            <person name="Zhao J."/>
            <person name="Fang C."/>
            <person name="Yang R."/>
            <person name="Liu F."/>
        </authorList>
    </citation>
    <scope>NUCLEOTIDE SEQUENCE [LARGE SCALE GENOMIC DNA]</scope>
    <source>
        <strain evidence="9">LY-73</strain>
    </source>
</reference>
<dbReference type="InterPro" id="IPR012341">
    <property type="entry name" value="6hp_glycosidase-like_sf"/>
</dbReference>
<dbReference type="Pfam" id="PF17389">
    <property type="entry name" value="Bac_rhamnosid6H"/>
    <property type="match status" value="1"/>
</dbReference>
<dbReference type="Gene3D" id="2.60.420.10">
    <property type="entry name" value="Maltose phosphorylase, domain 3"/>
    <property type="match status" value="1"/>
</dbReference>
<organism evidence="8 9">
    <name type="scientific">Schleiferilactobacillus shenzhenensis LY-73</name>
    <dbReference type="NCBI Taxonomy" id="1231336"/>
    <lineage>
        <taxon>Bacteria</taxon>
        <taxon>Bacillati</taxon>
        <taxon>Bacillota</taxon>
        <taxon>Bacilli</taxon>
        <taxon>Lactobacillales</taxon>
        <taxon>Lactobacillaceae</taxon>
        <taxon>Schleiferilactobacillus</taxon>
    </lineage>
</organism>
<dbReference type="Pfam" id="PF05592">
    <property type="entry name" value="Bac_rhamnosid"/>
    <property type="match status" value="1"/>
</dbReference>
<name>U4TX66_9LACO</name>
<evidence type="ECO:0000259" key="5">
    <source>
        <dbReference type="Pfam" id="PF08531"/>
    </source>
</evidence>
<protein>
    <recommendedName>
        <fullName evidence="2">alpha-L-rhamnosidase</fullName>
        <ecNumber evidence="2">3.2.1.40</ecNumber>
    </recommendedName>
</protein>
<dbReference type="EMBL" id="KI271584">
    <property type="protein sequence ID" value="ERL65942.1"/>
    <property type="molecule type" value="Genomic_DNA"/>
</dbReference>
<dbReference type="PANTHER" id="PTHR33307">
    <property type="entry name" value="ALPHA-RHAMNOSIDASE (EUROFUNG)"/>
    <property type="match status" value="1"/>
</dbReference>
<dbReference type="Gene3D" id="2.60.40.10">
    <property type="entry name" value="Immunoglobulins"/>
    <property type="match status" value="1"/>
</dbReference>
<sequence>MTIKAIIRINDTTDFLFTAQPQFSWQLVGGVNTLYQTDYTLVLAADPECRQVLWQTTRHTSQSLAIRLPAAQLQPATRYYARVRVQTNQGSTDWSAPVSWADPRTAWQAAWIRPEVTAVGGPKGQRRPFIAQKTFTLTEPLAGRAILRLSALGLYHAQLNGRDVGADYFRPGFTDYDQRVQYQSGDVTDLLCQGTNVLTIEVTAGWYSGLYGWWGARGLFGDTNALIGQLEINGRVVVATDDSWTEWVGPRQYADFYNGEAYDARVQKQQVGHMLLFPHSRAVLVPQEGPSVRVVEKITPRRLFRDPAGDLVLDLGQNIAGWVAFRNRHVAAPGVVTLTYGEVLDQAGNFFRENLRGADAQDTYRLAPNDGQTYQPRFTYHGFRYVRLTGFTDAVTAADFTGIAISSLHRQTGTFTTDQPAVNQLQSNITWSQRGNFVEIPTDCPQRDERAGWTADAQVFMPTANFNADTQFFIRRWLRDFLPSQQAQDGALPVVIPDILRGGFNGTSGVWGDAAVLIPWALYCTYGDLQILQEQYASMRAWVDYVRRQGTVAGLYDTGAQLGDWLALDTPAGSYHGATDQNFVATAFFAWSTAVVAQTARLLGDVPAAQDYTQLDDTIRKAIQQTYLNGIVPKKDTQTANVLLLQCGLVPAAERPAVARHLADLIRANGHHLDTGFAGAPYLCPVLSANGQTETAYDLLFQDDYPSWLYEVKQGATTMWEHWDGIKPDGSFWSSDMNSFNHYAYGSIGQWLYETVAGIRAQRPGYQWSVIAPQPDPQRRLHHVRASIATAFGLLGSEWTLSAAGTFSLTVTVPANTTAQVVLPQGAGEEEMVQAATAGQAQFTDGTLHGRSVDSFGVPFTEPVPADAEAYAVPAGALGFTVGSGTYTFSYPVQ</sequence>
<gene>
    <name evidence="8" type="ORF">L248_2018</name>
</gene>
<dbReference type="GO" id="GO:0030596">
    <property type="term" value="F:alpha-L-rhamnosidase activity"/>
    <property type="evidence" value="ECO:0007669"/>
    <property type="project" value="UniProtKB-EC"/>
</dbReference>
<dbReference type="InterPro" id="IPR016007">
    <property type="entry name" value="Alpha_rhamnosid"/>
</dbReference>
<feature type="domain" description="Alpha-L-rhamnosidase concanavalin-like" evidence="4">
    <location>
        <begin position="308"/>
        <end position="405"/>
    </location>
</feature>
<dbReference type="InterPro" id="IPR013737">
    <property type="entry name" value="Bac_rhamnosid_N"/>
</dbReference>
<dbReference type="EC" id="3.2.1.40" evidence="2"/>
<dbReference type="Pfam" id="PF17390">
    <property type="entry name" value="Bac_rhamnosid_C"/>
    <property type="match status" value="1"/>
</dbReference>
<dbReference type="HOGENOM" id="CLU_002926_1_1_9"/>
<evidence type="ECO:0000313" key="8">
    <source>
        <dbReference type="EMBL" id="ERL65942.1"/>
    </source>
</evidence>
<dbReference type="SUPFAM" id="SSF49265">
    <property type="entry name" value="Fibronectin type III"/>
    <property type="match status" value="1"/>
</dbReference>
<accession>U4TX66</accession>
<comment type="catalytic activity">
    <reaction evidence="1">
        <text>Hydrolysis of terminal non-reducing alpha-L-rhamnose residues in alpha-L-rhamnosides.</text>
        <dbReference type="EC" id="3.2.1.40"/>
    </reaction>
</comment>
<dbReference type="InterPro" id="IPR008928">
    <property type="entry name" value="6-hairpin_glycosidase_sf"/>
</dbReference>
<dbReference type="RefSeq" id="WP_022528885.1">
    <property type="nucleotide sequence ID" value="NZ_KI271584.1"/>
</dbReference>
<keyword evidence="9" id="KW-1185">Reference proteome</keyword>
<feature type="domain" description="Bacterial alpha-L-rhamnosidase N-terminal" evidence="5">
    <location>
        <begin position="144"/>
        <end position="270"/>
    </location>
</feature>
<evidence type="ECO:0000313" key="9">
    <source>
        <dbReference type="Proteomes" id="UP000030647"/>
    </source>
</evidence>
<dbReference type="PIRSF" id="PIRSF010631">
    <property type="entry name" value="A-rhamnsds"/>
    <property type="match status" value="1"/>
</dbReference>
<dbReference type="InterPro" id="IPR035396">
    <property type="entry name" value="Bac_rhamnosid6H"/>
</dbReference>
<dbReference type="InterPro" id="IPR013783">
    <property type="entry name" value="Ig-like_fold"/>
</dbReference>
<evidence type="ECO:0000259" key="4">
    <source>
        <dbReference type="Pfam" id="PF05592"/>
    </source>
</evidence>
<evidence type="ECO:0000259" key="6">
    <source>
        <dbReference type="Pfam" id="PF17389"/>
    </source>
</evidence>
<evidence type="ECO:0000256" key="3">
    <source>
        <dbReference type="ARBA" id="ARBA00022801"/>
    </source>
</evidence>
<dbReference type="SUPFAM" id="SSF48208">
    <property type="entry name" value="Six-hairpin glycosidases"/>
    <property type="match status" value="1"/>
</dbReference>
<dbReference type="AlphaFoldDB" id="U4TX66"/>
<dbReference type="Gene3D" id="2.60.120.260">
    <property type="entry name" value="Galactose-binding domain-like"/>
    <property type="match status" value="2"/>
</dbReference>
<keyword evidence="3" id="KW-0378">Hydrolase</keyword>
<evidence type="ECO:0000256" key="1">
    <source>
        <dbReference type="ARBA" id="ARBA00001445"/>
    </source>
</evidence>
<evidence type="ECO:0000259" key="7">
    <source>
        <dbReference type="Pfam" id="PF17390"/>
    </source>
</evidence>
<dbReference type="Proteomes" id="UP000030647">
    <property type="component" value="Unassembled WGS sequence"/>
</dbReference>
<feature type="domain" description="Alpha-L-rhamnosidase six-hairpin glycosidase" evidence="6">
    <location>
        <begin position="410"/>
        <end position="756"/>
    </location>
</feature>
<dbReference type="GO" id="GO:0005975">
    <property type="term" value="P:carbohydrate metabolic process"/>
    <property type="evidence" value="ECO:0007669"/>
    <property type="project" value="InterPro"/>
</dbReference>
<dbReference type="Pfam" id="PF08531">
    <property type="entry name" value="Bac_rhamnosid_N"/>
    <property type="match status" value="1"/>
</dbReference>
<feature type="domain" description="Alpha-L-rhamnosidase C-terminal" evidence="7">
    <location>
        <begin position="758"/>
        <end position="834"/>
    </location>
</feature>
<dbReference type="Gene3D" id="1.50.10.10">
    <property type="match status" value="1"/>
</dbReference>
<dbReference type="PANTHER" id="PTHR33307:SF6">
    <property type="entry name" value="ALPHA-RHAMNOSIDASE (EUROFUNG)-RELATED"/>
    <property type="match status" value="1"/>
</dbReference>
<proteinExistence type="predicted"/>
<evidence type="ECO:0000256" key="2">
    <source>
        <dbReference type="ARBA" id="ARBA00012652"/>
    </source>
</evidence>
<dbReference type="InterPro" id="IPR008902">
    <property type="entry name" value="Rhamnosid_concanavalin"/>
</dbReference>
<dbReference type="eggNOG" id="COG3408">
    <property type="taxonomic scope" value="Bacteria"/>
</dbReference>
<dbReference type="Pfam" id="PF25788">
    <property type="entry name" value="Ig_Rha78A_N"/>
    <property type="match status" value="1"/>
</dbReference>
<dbReference type="InterPro" id="IPR036116">
    <property type="entry name" value="FN3_sf"/>
</dbReference>
<dbReference type="InterPro" id="IPR035398">
    <property type="entry name" value="Bac_rhamnosid_C"/>
</dbReference>